<dbReference type="Proteomes" id="UP001601303">
    <property type="component" value="Unassembled WGS sequence"/>
</dbReference>
<organism evidence="2 3">
    <name type="scientific">Streptomyces hokutonensis</name>
    <dbReference type="NCBI Taxonomy" id="1306990"/>
    <lineage>
        <taxon>Bacteria</taxon>
        <taxon>Bacillati</taxon>
        <taxon>Actinomycetota</taxon>
        <taxon>Actinomycetes</taxon>
        <taxon>Kitasatosporales</taxon>
        <taxon>Streptomycetaceae</taxon>
        <taxon>Streptomyces</taxon>
    </lineage>
</organism>
<evidence type="ECO:0000313" key="2">
    <source>
        <dbReference type="EMBL" id="MFE9601636.1"/>
    </source>
</evidence>
<name>A0ABW6M665_9ACTN</name>
<feature type="region of interest" description="Disordered" evidence="1">
    <location>
        <begin position="1"/>
        <end position="33"/>
    </location>
</feature>
<sequence length="51" mass="5700">MFFSSGRCREGTPDTRQAAENADFAQENARERPQLKAKLFADLDDAAPRCP</sequence>
<comment type="caution">
    <text evidence="2">The sequence shown here is derived from an EMBL/GenBank/DDBJ whole genome shotgun (WGS) entry which is preliminary data.</text>
</comment>
<evidence type="ECO:0000256" key="1">
    <source>
        <dbReference type="SAM" id="MobiDB-lite"/>
    </source>
</evidence>
<keyword evidence="3" id="KW-1185">Reference proteome</keyword>
<evidence type="ECO:0000313" key="3">
    <source>
        <dbReference type="Proteomes" id="UP001601303"/>
    </source>
</evidence>
<accession>A0ABW6M665</accession>
<gene>
    <name evidence="2" type="ORF">ACFYNQ_24100</name>
</gene>
<reference evidence="2 3" key="1">
    <citation type="submission" date="2024-10" db="EMBL/GenBank/DDBJ databases">
        <title>The Natural Products Discovery Center: Release of the First 8490 Sequenced Strains for Exploring Actinobacteria Biosynthetic Diversity.</title>
        <authorList>
            <person name="Kalkreuter E."/>
            <person name="Kautsar S.A."/>
            <person name="Yang D."/>
            <person name="Bader C.D."/>
            <person name="Teijaro C.N."/>
            <person name="Fluegel L."/>
            <person name="Davis C.M."/>
            <person name="Simpson J.R."/>
            <person name="Lauterbach L."/>
            <person name="Steele A.D."/>
            <person name="Gui C."/>
            <person name="Meng S."/>
            <person name="Li G."/>
            <person name="Viehrig K."/>
            <person name="Ye F."/>
            <person name="Su P."/>
            <person name="Kiefer A.F."/>
            <person name="Nichols A."/>
            <person name="Cepeda A.J."/>
            <person name="Yan W."/>
            <person name="Fan B."/>
            <person name="Jiang Y."/>
            <person name="Adhikari A."/>
            <person name="Zheng C.-J."/>
            <person name="Schuster L."/>
            <person name="Cowan T.M."/>
            <person name="Smanski M.J."/>
            <person name="Chevrette M.G."/>
            <person name="De Carvalho L.P.S."/>
            <person name="Shen B."/>
        </authorList>
    </citation>
    <scope>NUCLEOTIDE SEQUENCE [LARGE SCALE GENOMIC DNA]</scope>
    <source>
        <strain evidence="2 3">NPDC006488</strain>
    </source>
</reference>
<protein>
    <submittedName>
        <fullName evidence="2">Uncharacterized protein</fullName>
    </submittedName>
</protein>
<dbReference type="RefSeq" id="WP_388109005.1">
    <property type="nucleotide sequence ID" value="NZ_JBIAHM010000008.1"/>
</dbReference>
<proteinExistence type="predicted"/>
<dbReference type="EMBL" id="JBIAHM010000008">
    <property type="protein sequence ID" value="MFE9601636.1"/>
    <property type="molecule type" value="Genomic_DNA"/>
</dbReference>